<gene>
    <name evidence="1" type="ORF">Cabys_1130</name>
</gene>
<dbReference type="KEGG" id="caby:Cabys_1130"/>
<sequence length="54" mass="6262">MPPRRLYRRFVLNQEITAEKIEMTSDSSTAATKINRNARKVIFLQITPIIAEND</sequence>
<reference evidence="1 2" key="1">
    <citation type="submission" date="2016-11" db="EMBL/GenBank/DDBJ databases">
        <title>Genomic analysis of Caldithrix abyssi and proposal of a novel bacterial phylum Caldithrichaeota.</title>
        <authorList>
            <person name="Kublanov I."/>
            <person name="Sigalova O."/>
            <person name="Gavrilov S."/>
            <person name="Lebedinsky A."/>
            <person name="Ivanova N."/>
            <person name="Daum C."/>
            <person name="Reddy T."/>
            <person name="Klenk H.P."/>
            <person name="Goker M."/>
            <person name="Reva O."/>
            <person name="Miroshnichenko M."/>
            <person name="Kyprides N."/>
            <person name="Woyke T."/>
            <person name="Gelfand M."/>
        </authorList>
    </citation>
    <scope>NUCLEOTIDE SEQUENCE [LARGE SCALE GENOMIC DNA]</scope>
    <source>
        <strain evidence="1 2">LF13</strain>
    </source>
</reference>
<organism evidence="1 2">
    <name type="scientific">Caldithrix abyssi DSM 13497</name>
    <dbReference type="NCBI Taxonomy" id="880073"/>
    <lineage>
        <taxon>Bacteria</taxon>
        <taxon>Pseudomonadati</taxon>
        <taxon>Calditrichota</taxon>
        <taxon>Calditrichia</taxon>
        <taxon>Calditrichales</taxon>
        <taxon>Calditrichaceae</taxon>
        <taxon>Caldithrix</taxon>
    </lineage>
</organism>
<name>A0A1J1C5G4_CALAY</name>
<dbReference type="EMBL" id="CP018099">
    <property type="protein sequence ID" value="APF17879.1"/>
    <property type="molecule type" value="Genomic_DNA"/>
</dbReference>
<accession>A0A1J1C5G4</accession>
<evidence type="ECO:0000313" key="1">
    <source>
        <dbReference type="EMBL" id="APF17879.1"/>
    </source>
</evidence>
<evidence type="ECO:0000313" key="2">
    <source>
        <dbReference type="Proteomes" id="UP000183868"/>
    </source>
</evidence>
<dbReference type="AlphaFoldDB" id="A0A1J1C5G4"/>
<protein>
    <submittedName>
        <fullName evidence="1">Uncharacterized protein</fullName>
    </submittedName>
</protein>
<dbReference type="Proteomes" id="UP000183868">
    <property type="component" value="Chromosome"/>
</dbReference>
<proteinExistence type="predicted"/>